<dbReference type="GeneID" id="17261264"/>
<protein>
    <recommendedName>
        <fullName evidence="1">NAD(P)-binding domain-containing protein</fullName>
    </recommendedName>
</protein>
<dbReference type="InterPro" id="IPR036291">
    <property type="entry name" value="NAD(P)-bd_dom_sf"/>
</dbReference>
<proteinExistence type="predicted"/>
<feature type="domain" description="NAD(P)-binding" evidence="1">
    <location>
        <begin position="39"/>
        <end position="195"/>
    </location>
</feature>
<dbReference type="AlphaFoldDB" id="A0A0D3IV27"/>
<accession>A0A0D3IV27</accession>
<dbReference type="GO" id="GO:0005996">
    <property type="term" value="P:monosaccharide metabolic process"/>
    <property type="evidence" value="ECO:0007669"/>
    <property type="project" value="TreeGrafter"/>
</dbReference>
<organism evidence="2 3">
    <name type="scientific">Emiliania huxleyi (strain CCMP1516)</name>
    <dbReference type="NCBI Taxonomy" id="280463"/>
    <lineage>
        <taxon>Eukaryota</taxon>
        <taxon>Haptista</taxon>
        <taxon>Haptophyta</taxon>
        <taxon>Prymnesiophyceae</taxon>
        <taxon>Isochrysidales</taxon>
        <taxon>Noelaerhabdaceae</taxon>
        <taxon>Emiliania</taxon>
    </lineage>
</organism>
<dbReference type="Gene3D" id="3.40.50.720">
    <property type="entry name" value="NAD(P)-binding Rossmann-like Domain"/>
    <property type="match status" value="1"/>
</dbReference>
<dbReference type="EnsemblProtists" id="EOD15112">
    <property type="protein sequence ID" value="EOD15112"/>
    <property type="gene ID" value="EMIHUDRAFT_445664"/>
</dbReference>
<evidence type="ECO:0000313" key="2">
    <source>
        <dbReference type="EnsemblProtists" id="EOD15112"/>
    </source>
</evidence>
<dbReference type="eggNOG" id="ENOG502QUUA">
    <property type="taxonomic scope" value="Eukaryota"/>
</dbReference>
<name>A0A0D3IV27_EMIH1</name>
<dbReference type="Pfam" id="PF13460">
    <property type="entry name" value="NAD_binding_10"/>
    <property type="match status" value="1"/>
</dbReference>
<dbReference type="InterPro" id="IPR016040">
    <property type="entry name" value="NAD(P)-bd_dom"/>
</dbReference>
<dbReference type="HOGENOM" id="CLU_050934_0_1_1"/>
<dbReference type="GO" id="GO:0003978">
    <property type="term" value="F:UDP-glucose 4-epimerase activity"/>
    <property type="evidence" value="ECO:0007669"/>
    <property type="project" value="TreeGrafter"/>
</dbReference>
<reference evidence="3" key="1">
    <citation type="journal article" date="2013" name="Nature">
        <title>Pan genome of the phytoplankton Emiliania underpins its global distribution.</title>
        <authorList>
            <person name="Read B.A."/>
            <person name="Kegel J."/>
            <person name="Klute M.J."/>
            <person name="Kuo A."/>
            <person name="Lefebvre S.C."/>
            <person name="Maumus F."/>
            <person name="Mayer C."/>
            <person name="Miller J."/>
            <person name="Monier A."/>
            <person name="Salamov A."/>
            <person name="Young J."/>
            <person name="Aguilar M."/>
            <person name="Claverie J.M."/>
            <person name="Frickenhaus S."/>
            <person name="Gonzalez K."/>
            <person name="Herman E.K."/>
            <person name="Lin Y.C."/>
            <person name="Napier J."/>
            <person name="Ogata H."/>
            <person name="Sarno A.F."/>
            <person name="Shmutz J."/>
            <person name="Schroeder D."/>
            <person name="de Vargas C."/>
            <person name="Verret F."/>
            <person name="von Dassow P."/>
            <person name="Valentin K."/>
            <person name="Van de Peer Y."/>
            <person name="Wheeler G."/>
            <person name="Dacks J.B."/>
            <person name="Delwiche C.F."/>
            <person name="Dyhrman S.T."/>
            <person name="Glockner G."/>
            <person name="John U."/>
            <person name="Richards T."/>
            <person name="Worden A.Z."/>
            <person name="Zhang X."/>
            <person name="Grigoriev I.V."/>
            <person name="Allen A.E."/>
            <person name="Bidle K."/>
            <person name="Borodovsky M."/>
            <person name="Bowler C."/>
            <person name="Brownlee C."/>
            <person name="Cock J.M."/>
            <person name="Elias M."/>
            <person name="Gladyshev V.N."/>
            <person name="Groth M."/>
            <person name="Guda C."/>
            <person name="Hadaegh A."/>
            <person name="Iglesias-Rodriguez M.D."/>
            <person name="Jenkins J."/>
            <person name="Jones B.M."/>
            <person name="Lawson T."/>
            <person name="Leese F."/>
            <person name="Lindquist E."/>
            <person name="Lobanov A."/>
            <person name="Lomsadze A."/>
            <person name="Malik S.B."/>
            <person name="Marsh M.E."/>
            <person name="Mackinder L."/>
            <person name="Mock T."/>
            <person name="Mueller-Roeber B."/>
            <person name="Pagarete A."/>
            <person name="Parker M."/>
            <person name="Probert I."/>
            <person name="Quesneville H."/>
            <person name="Raines C."/>
            <person name="Rensing S.A."/>
            <person name="Riano-Pachon D.M."/>
            <person name="Richier S."/>
            <person name="Rokitta S."/>
            <person name="Shiraiwa Y."/>
            <person name="Soanes D.M."/>
            <person name="van der Giezen M."/>
            <person name="Wahlund T.M."/>
            <person name="Williams B."/>
            <person name="Wilson W."/>
            <person name="Wolfe G."/>
            <person name="Wurch L.L."/>
        </authorList>
    </citation>
    <scope>NUCLEOTIDE SEQUENCE</scope>
</reference>
<sequence length="355" mass="37863">MLLFPGFVNSFHVVATPRGALRVAPVTMADVLVIQNKGGGHGEIGFHLAQHLVSRGDAVTILHEGDGPNPKEAHRAYGELPSDVKVIWGGDLSEAAACLAKLEGASFSAVVDNWSKSPEAIAPYATAAKAWGVSNYAYVSSAGMYTPDKGDYGAVGEECAVKSSGQRQAEEKIAEMGLPFSYFRPPQYIYGPAQGKSYLAFFFDRITRGRPVPVPNGGDQLVTMTHAADNAAMIAAAVGNEAAVGEAFNCATPSLVTYDDLVRLCAGAAGKECEIAHYDPAGFDKPDGFKYKFPFRDTPFYVSADKASRLLGFSPAHSIADDISWYYSEQYVAKGGLDKELDFAEDDVVLGRVPA</sequence>
<dbReference type="RefSeq" id="XP_005767541.1">
    <property type="nucleotide sequence ID" value="XM_005767484.1"/>
</dbReference>
<dbReference type="GO" id="GO:0005829">
    <property type="term" value="C:cytosol"/>
    <property type="evidence" value="ECO:0007669"/>
    <property type="project" value="TreeGrafter"/>
</dbReference>
<dbReference type="PANTHER" id="PTHR43725">
    <property type="entry name" value="UDP-GLUCOSE 4-EPIMERASE"/>
    <property type="match status" value="1"/>
</dbReference>
<dbReference type="KEGG" id="ehx:EMIHUDRAFT_445664"/>
<dbReference type="PaxDb" id="2903-EOD15112"/>
<dbReference type="SUPFAM" id="SSF51735">
    <property type="entry name" value="NAD(P)-binding Rossmann-fold domains"/>
    <property type="match status" value="1"/>
</dbReference>
<reference evidence="2" key="2">
    <citation type="submission" date="2024-10" db="UniProtKB">
        <authorList>
            <consortium name="EnsemblProtists"/>
        </authorList>
    </citation>
    <scope>IDENTIFICATION</scope>
</reference>
<dbReference type="PANTHER" id="PTHR43725:SF6">
    <property type="entry name" value="CHLOROPLAST STEM-LOOP BINDING PROTEIN OF 41 KDA A, CHLOROPLASTIC"/>
    <property type="match status" value="1"/>
</dbReference>
<evidence type="ECO:0000259" key="1">
    <source>
        <dbReference type="Pfam" id="PF13460"/>
    </source>
</evidence>
<dbReference type="Proteomes" id="UP000013827">
    <property type="component" value="Unassembled WGS sequence"/>
</dbReference>
<evidence type="ECO:0000313" key="3">
    <source>
        <dbReference type="Proteomes" id="UP000013827"/>
    </source>
</evidence>
<keyword evidence="3" id="KW-1185">Reference proteome</keyword>
<dbReference type="STRING" id="2903.R1BZA1"/>